<dbReference type="PANTHER" id="PTHR31269:SF2">
    <property type="entry name" value="S-TYPE ANION CHANNEL SLAH3"/>
    <property type="match status" value="1"/>
</dbReference>
<evidence type="ECO:0000256" key="3">
    <source>
        <dbReference type="ARBA" id="ARBA00007808"/>
    </source>
</evidence>
<evidence type="ECO:0000256" key="2">
    <source>
        <dbReference type="ARBA" id="ARBA00004236"/>
    </source>
</evidence>
<keyword evidence="6 11" id="KW-0812">Transmembrane</keyword>
<evidence type="ECO:0000256" key="1">
    <source>
        <dbReference type="ARBA" id="ARBA00004127"/>
    </source>
</evidence>
<dbReference type="GO" id="GO:0005886">
    <property type="term" value="C:plasma membrane"/>
    <property type="evidence" value="ECO:0007669"/>
    <property type="project" value="UniProtKB-SubCell"/>
</dbReference>
<protein>
    <submittedName>
        <fullName evidence="12">Uncharacterized protein</fullName>
    </submittedName>
</protein>
<feature type="transmembrane region" description="Helical" evidence="11">
    <location>
        <begin position="400"/>
        <end position="418"/>
    </location>
</feature>
<proteinExistence type="inferred from homology"/>
<evidence type="ECO:0000256" key="11">
    <source>
        <dbReference type="SAM" id="Phobius"/>
    </source>
</evidence>
<accession>D7G1R0</accession>
<feature type="compositionally biased region" description="Basic and acidic residues" evidence="10">
    <location>
        <begin position="324"/>
        <end position="339"/>
    </location>
</feature>
<sequence length="454" mass="48524">MSGLLLYLEMASYGKWLFNQTRSLSRANPSYQLAVVGNFLVASLGTQVSGTESVELACREISLFFFAVGSLYLLLVFFAIQHNSADNVEHPSSAAARPSVDPTPGISTDRRVDGRVGGKEEARTGDPTGRANTGRVHSQQEQVPHPSPPHPPVSAAVVSGWGHKPSKLVSRGKKNGEEESGDRNGVGPPEGSSRYSGRLHDNTFSATAPSLSGAEDAPMAESEDAPAVAEKGRAHLEVENEDIENNLGARSSDISSATSSHAQGLGRGGGDGVRSARDRRVPKPAQEKPSTRPHTLWGESAGAAAVFPRHGRGRSSSSNVRVGTPDRHPKRAEAKDAAVFRRTPRSTLAPRGAPRGTPRSMLLSRALHPIYFLFIAPPSAAAIAWTRITGEFDDLSRSLYFIAGFLYMFFVLGNSSFLRTASFSVAWWAYSFPSAAGSLFAPDPVLSVLLEEPP</sequence>
<dbReference type="Pfam" id="PF03595">
    <property type="entry name" value="SLAC1"/>
    <property type="match status" value="1"/>
</dbReference>
<dbReference type="Gene3D" id="1.50.10.150">
    <property type="entry name" value="Voltage-dependent anion channel"/>
    <property type="match status" value="2"/>
</dbReference>
<feature type="region of interest" description="Disordered" evidence="10">
    <location>
        <begin position="88"/>
        <end position="231"/>
    </location>
</feature>
<evidence type="ECO:0000313" key="12">
    <source>
        <dbReference type="EMBL" id="CBJ33305.1"/>
    </source>
</evidence>
<evidence type="ECO:0000256" key="10">
    <source>
        <dbReference type="SAM" id="MobiDB-lite"/>
    </source>
</evidence>
<name>D7G1R0_ECTSI</name>
<feature type="compositionally biased region" description="Basic and acidic residues" evidence="10">
    <location>
        <begin position="274"/>
        <end position="290"/>
    </location>
</feature>
<feature type="compositionally biased region" description="Low complexity" evidence="10">
    <location>
        <begin position="314"/>
        <end position="323"/>
    </location>
</feature>
<evidence type="ECO:0000256" key="7">
    <source>
        <dbReference type="ARBA" id="ARBA00022989"/>
    </source>
</evidence>
<dbReference type="OrthoDB" id="1099at2759"/>
<dbReference type="Proteomes" id="UP000002630">
    <property type="component" value="Linkage Group LG30"/>
</dbReference>
<dbReference type="GO" id="GO:0006873">
    <property type="term" value="P:intracellular monoatomic ion homeostasis"/>
    <property type="evidence" value="ECO:0007669"/>
    <property type="project" value="InterPro"/>
</dbReference>
<feature type="region of interest" description="Disordered" evidence="10">
    <location>
        <begin position="250"/>
        <end position="357"/>
    </location>
</feature>
<evidence type="ECO:0000256" key="9">
    <source>
        <dbReference type="ARBA" id="ARBA00023136"/>
    </source>
</evidence>
<keyword evidence="7 11" id="KW-1133">Transmembrane helix</keyword>
<dbReference type="AlphaFoldDB" id="D7G1R0"/>
<dbReference type="GO" id="GO:0008308">
    <property type="term" value="F:voltage-gated monoatomic anion channel activity"/>
    <property type="evidence" value="ECO:0007669"/>
    <property type="project" value="InterPro"/>
</dbReference>
<feature type="transmembrane region" description="Helical" evidence="11">
    <location>
        <begin position="61"/>
        <end position="80"/>
    </location>
</feature>
<dbReference type="InterPro" id="IPR004695">
    <property type="entry name" value="SLAC1/Mae1/Ssu1/TehA"/>
</dbReference>
<reference evidence="12 13" key="1">
    <citation type="journal article" date="2010" name="Nature">
        <title>The Ectocarpus genome and the independent evolution of multicellularity in brown algae.</title>
        <authorList>
            <person name="Cock J.M."/>
            <person name="Sterck L."/>
            <person name="Rouze P."/>
            <person name="Scornet D."/>
            <person name="Allen A.E."/>
            <person name="Amoutzias G."/>
            <person name="Anthouard V."/>
            <person name="Artiguenave F."/>
            <person name="Aury J.M."/>
            <person name="Badger J.H."/>
            <person name="Beszteri B."/>
            <person name="Billiau K."/>
            <person name="Bonnet E."/>
            <person name="Bothwell J.H."/>
            <person name="Bowler C."/>
            <person name="Boyen C."/>
            <person name="Brownlee C."/>
            <person name="Carrano C.J."/>
            <person name="Charrier B."/>
            <person name="Cho G.Y."/>
            <person name="Coelho S.M."/>
            <person name="Collen J."/>
            <person name="Corre E."/>
            <person name="Da Silva C."/>
            <person name="Delage L."/>
            <person name="Delaroque N."/>
            <person name="Dittami S.M."/>
            <person name="Doulbeau S."/>
            <person name="Elias M."/>
            <person name="Farnham G."/>
            <person name="Gachon C.M."/>
            <person name="Gschloessl B."/>
            <person name="Heesch S."/>
            <person name="Jabbari K."/>
            <person name="Jubin C."/>
            <person name="Kawai H."/>
            <person name="Kimura K."/>
            <person name="Kloareg B."/>
            <person name="Kupper F.C."/>
            <person name="Lang D."/>
            <person name="Le Bail A."/>
            <person name="Leblanc C."/>
            <person name="Lerouge P."/>
            <person name="Lohr M."/>
            <person name="Lopez P.J."/>
            <person name="Martens C."/>
            <person name="Maumus F."/>
            <person name="Michel G."/>
            <person name="Miranda-Saavedra D."/>
            <person name="Morales J."/>
            <person name="Moreau H."/>
            <person name="Motomura T."/>
            <person name="Nagasato C."/>
            <person name="Napoli C.A."/>
            <person name="Nelson D.R."/>
            <person name="Nyvall-Collen P."/>
            <person name="Peters A.F."/>
            <person name="Pommier C."/>
            <person name="Potin P."/>
            <person name="Poulain J."/>
            <person name="Quesneville H."/>
            <person name="Read B."/>
            <person name="Rensing S.A."/>
            <person name="Ritter A."/>
            <person name="Rousvoal S."/>
            <person name="Samanta M."/>
            <person name="Samson G."/>
            <person name="Schroeder D.C."/>
            <person name="Segurens B."/>
            <person name="Strittmatter M."/>
            <person name="Tonon T."/>
            <person name="Tregear J.W."/>
            <person name="Valentin K."/>
            <person name="von Dassow P."/>
            <person name="Yamagishi T."/>
            <person name="Van de Peer Y."/>
            <person name="Wincker P."/>
        </authorList>
    </citation>
    <scope>NUCLEOTIDE SEQUENCE [LARGE SCALE GENOMIC DNA]</scope>
    <source>
        <strain evidence="13">Ec32 / CCAP1310/4</strain>
    </source>
</reference>
<dbReference type="EMBL" id="FN648660">
    <property type="protein sequence ID" value="CBJ33305.1"/>
    <property type="molecule type" value="Genomic_DNA"/>
</dbReference>
<keyword evidence="8" id="KW-0406">Ion transport</keyword>
<gene>
    <name evidence="12" type="ORF">Esi_0457_0005</name>
</gene>
<dbReference type="InterPro" id="IPR038665">
    <property type="entry name" value="Voltage-dep_anion_channel_sf"/>
</dbReference>
<dbReference type="InParanoid" id="D7G1R0"/>
<dbReference type="EMBL" id="FN649755">
    <property type="protein sequence ID" value="CBJ33305.1"/>
    <property type="molecule type" value="Genomic_DNA"/>
</dbReference>
<dbReference type="InterPro" id="IPR030183">
    <property type="entry name" value="SLAC/SLAH"/>
</dbReference>
<feature type="compositionally biased region" description="Low complexity" evidence="10">
    <location>
        <begin position="251"/>
        <end position="260"/>
    </location>
</feature>
<feature type="compositionally biased region" description="Basic and acidic residues" evidence="10">
    <location>
        <begin position="108"/>
        <end position="124"/>
    </location>
</feature>
<keyword evidence="4" id="KW-0813">Transport</keyword>
<comment type="similarity">
    <text evidence="3">Belongs to the SLAC1 S-type anion channel family.</text>
</comment>
<feature type="compositionally biased region" description="Basic residues" evidence="10">
    <location>
        <begin position="164"/>
        <end position="173"/>
    </location>
</feature>
<keyword evidence="13" id="KW-1185">Reference proteome</keyword>
<organism evidence="12 13">
    <name type="scientific">Ectocarpus siliculosus</name>
    <name type="common">Brown alga</name>
    <name type="synonym">Conferva siliculosa</name>
    <dbReference type="NCBI Taxonomy" id="2880"/>
    <lineage>
        <taxon>Eukaryota</taxon>
        <taxon>Sar</taxon>
        <taxon>Stramenopiles</taxon>
        <taxon>Ochrophyta</taxon>
        <taxon>PX clade</taxon>
        <taxon>Phaeophyceae</taxon>
        <taxon>Ectocarpales</taxon>
        <taxon>Ectocarpaceae</taxon>
        <taxon>Ectocarpus</taxon>
    </lineage>
</organism>
<evidence type="ECO:0000313" key="13">
    <source>
        <dbReference type="Proteomes" id="UP000002630"/>
    </source>
</evidence>
<feature type="transmembrane region" description="Helical" evidence="11">
    <location>
        <begin position="369"/>
        <end position="388"/>
    </location>
</feature>
<evidence type="ECO:0000256" key="6">
    <source>
        <dbReference type="ARBA" id="ARBA00022692"/>
    </source>
</evidence>
<keyword evidence="5" id="KW-1003">Cell membrane</keyword>
<evidence type="ECO:0000256" key="5">
    <source>
        <dbReference type="ARBA" id="ARBA00022475"/>
    </source>
</evidence>
<comment type="subcellular location">
    <subcellularLocation>
        <location evidence="2">Cell membrane</location>
    </subcellularLocation>
    <subcellularLocation>
        <location evidence="1">Endomembrane system</location>
        <topology evidence="1">Multi-pass membrane protein</topology>
    </subcellularLocation>
</comment>
<evidence type="ECO:0000256" key="4">
    <source>
        <dbReference type="ARBA" id="ARBA00022448"/>
    </source>
</evidence>
<keyword evidence="9 11" id="KW-0472">Membrane</keyword>
<evidence type="ECO:0000256" key="8">
    <source>
        <dbReference type="ARBA" id="ARBA00023065"/>
    </source>
</evidence>
<dbReference type="GO" id="GO:0012505">
    <property type="term" value="C:endomembrane system"/>
    <property type="evidence" value="ECO:0007669"/>
    <property type="project" value="UniProtKB-SubCell"/>
</dbReference>
<dbReference type="PANTHER" id="PTHR31269">
    <property type="entry name" value="S-TYPE ANION CHANNEL SLAH3"/>
    <property type="match status" value="1"/>
</dbReference>